<protein>
    <recommendedName>
        <fullName evidence="6">Phosphoenolpyruvate synthase</fullName>
        <ecNumber evidence="5">2.7.9.2</ecNumber>
    </recommendedName>
    <alternativeName>
        <fullName evidence="13">Pyruvate, water dikinase</fullName>
    </alternativeName>
</protein>
<comment type="pathway">
    <text evidence="3">Carbohydrate biosynthesis; gluconeogenesis.</text>
</comment>
<keyword evidence="11" id="KW-0067">ATP-binding</keyword>
<comment type="cofactor">
    <cofactor evidence="1">
        <name>Mg(2+)</name>
        <dbReference type="ChEBI" id="CHEBI:18420"/>
    </cofactor>
</comment>
<gene>
    <name evidence="16" type="ORF">GCM10009741_23080</name>
</gene>
<accession>A0ABN2AM31</accession>
<evidence type="ECO:0000256" key="7">
    <source>
        <dbReference type="ARBA" id="ARBA00022679"/>
    </source>
</evidence>
<feature type="domain" description="Pyruvate phosphate dikinase AMP/ATP-binding" evidence="15">
    <location>
        <begin position="14"/>
        <end position="155"/>
    </location>
</feature>
<evidence type="ECO:0000256" key="8">
    <source>
        <dbReference type="ARBA" id="ARBA00022723"/>
    </source>
</evidence>
<dbReference type="Pfam" id="PF01326">
    <property type="entry name" value="PPDK_N"/>
    <property type="match status" value="1"/>
</dbReference>
<evidence type="ECO:0000256" key="14">
    <source>
        <dbReference type="ARBA" id="ARBA00047700"/>
    </source>
</evidence>
<evidence type="ECO:0000256" key="9">
    <source>
        <dbReference type="ARBA" id="ARBA00022741"/>
    </source>
</evidence>
<keyword evidence="8" id="KW-0479">Metal-binding</keyword>
<comment type="caution">
    <text evidence="16">The sequence shown here is derived from an EMBL/GenBank/DDBJ whole genome shotgun (WGS) entry which is preliminary data.</text>
</comment>
<keyword evidence="12" id="KW-0460">Magnesium</keyword>
<keyword evidence="10" id="KW-0418">Kinase</keyword>
<dbReference type="Gene3D" id="3.30.1490.20">
    <property type="entry name" value="ATP-grasp fold, A domain"/>
    <property type="match status" value="1"/>
</dbReference>
<dbReference type="EC" id="2.7.9.2" evidence="5"/>
<dbReference type="PANTHER" id="PTHR43030">
    <property type="entry name" value="PHOSPHOENOLPYRUVATE SYNTHASE"/>
    <property type="match status" value="1"/>
</dbReference>
<name>A0ABN2AM31_9ACTN</name>
<evidence type="ECO:0000256" key="3">
    <source>
        <dbReference type="ARBA" id="ARBA00004742"/>
    </source>
</evidence>
<evidence type="ECO:0000256" key="10">
    <source>
        <dbReference type="ARBA" id="ARBA00022777"/>
    </source>
</evidence>
<dbReference type="InterPro" id="IPR006319">
    <property type="entry name" value="PEP_synth"/>
</dbReference>
<organism evidence="16 17">
    <name type="scientific">Kribbella lupini</name>
    <dbReference type="NCBI Taxonomy" id="291602"/>
    <lineage>
        <taxon>Bacteria</taxon>
        <taxon>Bacillati</taxon>
        <taxon>Actinomycetota</taxon>
        <taxon>Actinomycetes</taxon>
        <taxon>Propionibacteriales</taxon>
        <taxon>Kribbellaceae</taxon>
        <taxon>Kribbella</taxon>
    </lineage>
</organism>
<evidence type="ECO:0000256" key="1">
    <source>
        <dbReference type="ARBA" id="ARBA00001946"/>
    </source>
</evidence>
<keyword evidence="9" id="KW-0547">Nucleotide-binding</keyword>
<evidence type="ECO:0000313" key="16">
    <source>
        <dbReference type="EMBL" id="GAA1521434.1"/>
    </source>
</evidence>
<reference evidence="16 17" key="1">
    <citation type="journal article" date="2019" name="Int. J. Syst. Evol. Microbiol.">
        <title>The Global Catalogue of Microorganisms (GCM) 10K type strain sequencing project: providing services to taxonomists for standard genome sequencing and annotation.</title>
        <authorList>
            <consortium name="The Broad Institute Genomics Platform"/>
            <consortium name="The Broad Institute Genome Sequencing Center for Infectious Disease"/>
            <person name="Wu L."/>
            <person name="Ma J."/>
        </authorList>
    </citation>
    <scope>NUCLEOTIDE SEQUENCE [LARGE SCALE GENOMIC DNA]</scope>
    <source>
        <strain evidence="16 17">JCM 14303</strain>
    </source>
</reference>
<comment type="function">
    <text evidence="2">Catalyzes the phosphorylation of pyruvate to phosphoenolpyruvate.</text>
</comment>
<dbReference type="InterPro" id="IPR013815">
    <property type="entry name" value="ATP_grasp_subdomain_1"/>
</dbReference>
<evidence type="ECO:0000256" key="11">
    <source>
        <dbReference type="ARBA" id="ARBA00022840"/>
    </source>
</evidence>
<dbReference type="Proteomes" id="UP001500363">
    <property type="component" value="Unassembled WGS sequence"/>
</dbReference>
<evidence type="ECO:0000256" key="4">
    <source>
        <dbReference type="ARBA" id="ARBA00007837"/>
    </source>
</evidence>
<dbReference type="SUPFAM" id="SSF56059">
    <property type="entry name" value="Glutathione synthetase ATP-binding domain-like"/>
    <property type="match status" value="1"/>
</dbReference>
<dbReference type="RefSeq" id="WP_344172909.1">
    <property type="nucleotide sequence ID" value="NZ_BAAANC010000001.1"/>
</dbReference>
<evidence type="ECO:0000259" key="15">
    <source>
        <dbReference type="Pfam" id="PF01326"/>
    </source>
</evidence>
<evidence type="ECO:0000256" key="12">
    <source>
        <dbReference type="ARBA" id="ARBA00022842"/>
    </source>
</evidence>
<evidence type="ECO:0000256" key="6">
    <source>
        <dbReference type="ARBA" id="ARBA00021623"/>
    </source>
</evidence>
<dbReference type="EMBL" id="BAAANC010000001">
    <property type="protein sequence ID" value="GAA1521434.1"/>
    <property type="molecule type" value="Genomic_DNA"/>
</dbReference>
<proteinExistence type="inferred from homology"/>
<keyword evidence="7" id="KW-0808">Transferase</keyword>
<evidence type="ECO:0000256" key="2">
    <source>
        <dbReference type="ARBA" id="ARBA00002988"/>
    </source>
</evidence>
<keyword evidence="17" id="KW-1185">Reference proteome</keyword>
<evidence type="ECO:0000256" key="5">
    <source>
        <dbReference type="ARBA" id="ARBA00011996"/>
    </source>
</evidence>
<comment type="similarity">
    <text evidence="4">Belongs to the PEP-utilizing enzyme family.</text>
</comment>
<dbReference type="PANTHER" id="PTHR43030:SF1">
    <property type="entry name" value="PHOSPHOENOLPYRUVATE SYNTHASE"/>
    <property type="match status" value="1"/>
</dbReference>
<evidence type="ECO:0000313" key="17">
    <source>
        <dbReference type="Proteomes" id="UP001500363"/>
    </source>
</evidence>
<comment type="catalytic activity">
    <reaction evidence="14">
        <text>pyruvate + ATP + H2O = phosphoenolpyruvate + AMP + phosphate + 2 H(+)</text>
        <dbReference type="Rhea" id="RHEA:11364"/>
        <dbReference type="ChEBI" id="CHEBI:15361"/>
        <dbReference type="ChEBI" id="CHEBI:15377"/>
        <dbReference type="ChEBI" id="CHEBI:15378"/>
        <dbReference type="ChEBI" id="CHEBI:30616"/>
        <dbReference type="ChEBI" id="CHEBI:43474"/>
        <dbReference type="ChEBI" id="CHEBI:58702"/>
        <dbReference type="ChEBI" id="CHEBI:456215"/>
        <dbReference type="EC" id="2.7.9.2"/>
    </reaction>
</comment>
<evidence type="ECO:0000256" key="13">
    <source>
        <dbReference type="ARBA" id="ARBA00033470"/>
    </source>
</evidence>
<sequence>MNEHITRWSTNAGTAFATTPETYRQFVRSARLRPVIAAEVRRYRRGRDLVAVAAAIRTAIAWSRFPAELAEEILAAYEELGGDGTLVAVRNENTTGLPGPAWRPESFLNVGNGRDLLAAVKRCYAAAFSAPSIAYREQRGFDQLLAAPTVGVRPMAALLVPAHRIDVVRKIRKPVPAGALTT</sequence>
<dbReference type="InterPro" id="IPR002192">
    <property type="entry name" value="PPDK_AMP/ATP-bd"/>
</dbReference>